<sequence>MAEQETILVTLTVDGKTAYDVEDFLIEEALSEVPGYKVTILDQTSSMTVFLGKPCSIDLVKEVYADAKPRAFAGIVMSVERTVASNGSPALELVIRPPLAVLALSLGNAVYEKKTALDILKVVLERNNLKKLQVTGSKPTVKRDIVIQYNENDLDFVRRILAEEGLAFYFNDGSSAETLVLHDTQKPFPNSVKGIKLTDAELSDVERMEAHRLTLRQQVRPGKVELLTYDPEKADKALASETLKLGAKLSEKPGIVEYRPVTVTPGKVTGTELDVASDAYRRDEFGLTGTCEHPGMHLGQALNIVCRGHGEFAGDYVIVGLQYRPVRGNALLCTFEAIPKTHKAVPERLPKPVIAGVHNAIVIGGSGAKAGTPFCDAEGRVLVRFFWDKEGENTVWLRVAEPYAGKGYGAQFIPRVGHEVLVSFLQGDPDAPIITGQIYNAKNKPPFIAKNTTRSGFRSQLEGEPNEWEFDDKKGSELIAVRAARDYNLIVNNDVLRDIKKFETTKIGETCKLEVKKDFVTTVTNAIKVTAKTRTADIETSDKVTAKTITLEADTKLVLKVGSSSIELTSSAIKISSPTLTAEGKSKADFKSGGPLSVKGMKVDVKADTALAMQGLKTDLKASAMLSVQGAICDVKGSGMIKMQGGICMIN</sequence>
<dbReference type="EMBL" id="BMFC01000015">
    <property type="protein sequence ID" value="GGC18936.1"/>
    <property type="molecule type" value="Genomic_DNA"/>
</dbReference>
<organism evidence="4 5">
    <name type="scientific">Marivita lacus</name>
    <dbReference type="NCBI Taxonomy" id="1323742"/>
    <lineage>
        <taxon>Bacteria</taxon>
        <taxon>Pseudomonadati</taxon>
        <taxon>Pseudomonadota</taxon>
        <taxon>Alphaproteobacteria</taxon>
        <taxon>Rhodobacterales</taxon>
        <taxon>Roseobacteraceae</taxon>
        <taxon>Marivita</taxon>
    </lineage>
</organism>
<evidence type="ECO:0000313" key="5">
    <source>
        <dbReference type="Proteomes" id="UP000645462"/>
    </source>
</evidence>
<comment type="similarity">
    <text evidence="1">Belongs to the VgrG protein family.</text>
</comment>
<dbReference type="NCBIfam" id="TIGR03361">
    <property type="entry name" value="VI_Rhs_Vgr"/>
    <property type="match status" value="1"/>
</dbReference>
<dbReference type="SUPFAM" id="SSF69279">
    <property type="entry name" value="Phage tail proteins"/>
    <property type="match status" value="2"/>
</dbReference>
<dbReference type="Gene3D" id="2.30.110.50">
    <property type="match status" value="1"/>
</dbReference>
<evidence type="ECO:0000259" key="3">
    <source>
        <dbReference type="Pfam" id="PF22178"/>
    </source>
</evidence>
<dbReference type="SUPFAM" id="SSF69255">
    <property type="entry name" value="gp5 N-terminal domain-like"/>
    <property type="match status" value="1"/>
</dbReference>
<evidence type="ECO:0000256" key="1">
    <source>
        <dbReference type="ARBA" id="ARBA00005558"/>
    </source>
</evidence>
<reference evidence="5" key="1">
    <citation type="journal article" date="2019" name="Int. J. Syst. Evol. Microbiol.">
        <title>The Global Catalogue of Microorganisms (GCM) 10K type strain sequencing project: providing services to taxonomists for standard genome sequencing and annotation.</title>
        <authorList>
            <consortium name="The Broad Institute Genomics Platform"/>
            <consortium name="The Broad Institute Genome Sequencing Center for Infectious Disease"/>
            <person name="Wu L."/>
            <person name="Ma J."/>
        </authorList>
    </citation>
    <scope>NUCLEOTIDE SEQUENCE [LARGE SCALE GENOMIC DNA]</scope>
    <source>
        <strain evidence="5">CGMCC 1.12478</strain>
    </source>
</reference>
<dbReference type="SUPFAM" id="SSF69349">
    <property type="entry name" value="Phage fibre proteins"/>
    <property type="match status" value="1"/>
</dbReference>
<evidence type="ECO:0008006" key="6">
    <source>
        <dbReference type="Google" id="ProtNLM"/>
    </source>
</evidence>
<dbReference type="InterPro" id="IPR006531">
    <property type="entry name" value="Gp5/Vgr_OB"/>
</dbReference>
<comment type="caution">
    <text evidence="4">The sequence shown here is derived from an EMBL/GenBank/DDBJ whole genome shotgun (WGS) entry which is preliminary data.</text>
</comment>
<name>A0ABQ1L5X9_9RHOB</name>
<protein>
    <recommendedName>
        <fullName evidence="6">Type VI secretion system tip protein VgrG</fullName>
    </recommendedName>
</protein>
<dbReference type="Pfam" id="PF05954">
    <property type="entry name" value="Phage_GPD"/>
    <property type="match status" value="1"/>
</dbReference>
<accession>A0ABQ1L5X9</accession>
<dbReference type="RefSeq" id="WP_188483825.1">
    <property type="nucleotide sequence ID" value="NZ_BMFC01000015.1"/>
</dbReference>
<evidence type="ECO:0000313" key="4">
    <source>
        <dbReference type="EMBL" id="GGC18936.1"/>
    </source>
</evidence>
<gene>
    <name evidence="4" type="ORF">GCM10011363_39530</name>
</gene>
<dbReference type="InterPro" id="IPR037026">
    <property type="entry name" value="Vgr_OB-fold_dom_sf"/>
</dbReference>
<dbReference type="NCBIfam" id="TIGR01646">
    <property type="entry name" value="vgr_GE"/>
    <property type="match status" value="1"/>
</dbReference>
<dbReference type="InterPro" id="IPR017847">
    <property type="entry name" value="T6SS_RhsGE_Vgr_subset"/>
</dbReference>
<dbReference type="Gene3D" id="2.40.50.230">
    <property type="entry name" value="Gp5 N-terminal domain"/>
    <property type="match status" value="1"/>
</dbReference>
<feature type="domain" description="Gp5/Type VI secretion system Vgr C-terminal trimerisation" evidence="3">
    <location>
        <begin position="462"/>
        <end position="547"/>
    </location>
</feature>
<keyword evidence="5" id="KW-1185">Reference proteome</keyword>
<dbReference type="Gene3D" id="3.55.50.10">
    <property type="entry name" value="Baseplate protein-like domains"/>
    <property type="match status" value="1"/>
</dbReference>
<proteinExistence type="inferred from homology"/>
<feature type="domain" description="Gp5/Type VI secretion system Vgr protein OB-fold" evidence="2">
    <location>
        <begin position="377"/>
        <end position="439"/>
    </location>
</feature>
<evidence type="ECO:0000259" key="2">
    <source>
        <dbReference type="Pfam" id="PF04717"/>
    </source>
</evidence>
<dbReference type="Pfam" id="PF22178">
    <property type="entry name" value="Gp5_trimer_C"/>
    <property type="match status" value="1"/>
</dbReference>
<dbReference type="Proteomes" id="UP000645462">
    <property type="component" value="Unassembled WGS sequence"/>
</dbReference>
<dbReference type="Gene3D" id="4.10.220.110">
    <property type="match status" value="1"/>
</dbReference>
<dbReference type="InterPro" id="IPR054030">
    <property type="entry name" value="Gp5_Vgr_C"/>
</dbReference>
<dbReference type="Pfam" id="PF04717">
    <property type="entry name" value="Phage_base_V"/>
    <property type="match status" value="1"/>
</dbReference>
<dbReference type="InterPro" id="IPR006533">
    <property type="entry name" value="T6SS_Vgr_RhsGE"/>
</dbReference>